<gene>
    <name evidence="2" type="ORF">KG104_05215</name>
</gene>
<dbReference type="RefSeq" id="WP_207347475.1">
    <property type="nucleotide sequence ID" value="NZ_CP076456.1"/>
</dbReference>
<dbReference type="KEGG" id="asun:KG104_05215"/>
<evidence type="ECO:0000313" key="3">
    <source>
        <dbReference type="Proteomes" id="UP000680588"/>
    </source>
</evidence>
<organism evidence="2 3">
    <name type="scientific">Arthrobacter sunyaminii</name>
    <dbReference type="NCBI Taxonomy" id="2816859"/>
    <lineage>
        <taxon>Bacteria</taxon>
        <taxon>Bacillati</taxon>
        <taxon>Actinomycetota</taxon>
        <taxon>Actinomycetes</taxon>
        <taxon>Micrococcales</taxon>
        <taxon>Micrococcaceae</taxon>
        <taxon>Arthrobacter</taxon>
    </lineage>
</organism>
<dbReference type="InterPro" id="IPR007235">
    <property type="entry name" value="Glyco_trans_28_C"/>
</dbReference>
<dbReference type="GO" id="GO:0016758">
    <property type="term" value="F:hexosyltransferase activity"/>
    <property type="evidence" value="ECO:0007669"/>
    <property type="project" value="InterPro"/>
</dbReference>
<dbReference type="EMBL" id="CP076456">
    <property type="protein sequence ID" value="QWQ37167.1"/>
    <property type="molecule type" value="Genomic_DNA"/>
</dbReference>
<evidence type="ECO:0000313" key="2">
    <source>
        <dbReference type="EMBL" id="QWQ37167.1"/>
    </source>
</evidence>
<dbReference type="Gene3D" id="3.40.50.2000">
    <property type="entry name" value="Glycogen Phosphorylase B"/>
    <property type="match status" value="1"/>
</dbReference>
<feature type="domain" description="Glycosyl transferase family 28 C-terminal" evidence="1">
    <location>
        <begin position="180"/>
        <end position="288"/>
    </location>
</feature>
<dbReference type="SUPFAM" id="SSF53756">
    <property type="entry name" value="UDP-Glycosyltransferase/glycogen phosphorylase"/>
    <property type="match status" value="1"/>
</dbReference>
<dbReference type="AlphaFoldDB" id="A0A975S7B6"/>
<name>A0A975S7B6_9MICC</name>
<dbReference type="Proteomes" id="UP000680588">
    <property type="component" value="Chromosome"/>
</dbReference>
<evidence type="ECO:0000259" key="1">
    <source>
        <dbReference type="Pfam" id="PF04101"/>
    </source>
</evidence>
<accession>A0A975S7B6</accession>
<proteinExistence type="predicted"/>
<sequence length="323" mass="34945">MQSPLLEESAGKRAVLAASTGGHLAQLHRIAPNLGLSQPPLWITFDNAQSRALLADENVLFVPYIAPRDYRNLTRALRPIGRALKRSDYDVAISTGAALAAAVLPLAKVGGKEAIYIESVSRFNGPSLTGKIMSLCPGIVTVTQHESWASSKWPYRFSVLDEYAASAVPSPSIKELKVFVTLGTIRPYRFDALVDALLAVLPPSASVVWQLGETDRHGLPGESFRSLTSEQFDSNVQWADVVVTHAGVGSAMRILELGKAPYMVPRRMSRGEHVDDHQLQIMNYLQGRHLAICSEAEEISVEGMIKAASLAVSTSSSIGTGER</sequence>
<dbReference type="Pfam" id="PF04101">
    <property type="entry name" value="Glyco_tran_28_C"/>
    <property type="match status" value="1"/>
</dbReference>
<protein>
    <recommendedName>
        <fullName evidence="1">Glycosyl transferase family 28 C-terminal domain-containing protein</fullName>
    </recommendedName>
</protein>
<reference evidence="2" key="1">
    <citation type="submission" date="2021-06" db="EMBL/GenBank/DDBJ databases">
        <title>Novel species in genus Arthrobacter.</title>
        <authorList>
            <person name="Zhang G."/>
        </authorList>
    </citation>
    <scope>NUCLEOTIDE SEQUENCE</scope>
    <source>
        <strain evidence="2">Zg-ZUI122</strain>
    </source>
</reference>
<keyword evidence="3" id="KW-1185">Reference proteome</keyword>